<protein>
    <submittedName>
        <fullName evidence="2">VOC family protein</fullName>
    </submittedName>
</protein>
<sequence length="126" mass="13707">MAAQLEHANYTVSDPAKTAAWMETLFGWHIRWQGDAIAGGHTVHVGTDDAYVALYTPGKPDANSGGNYTTVGGLNHIAVTVDDLDAAETAIKAHGFKTGNHADYEPGRRFYFHDHDGIEYEVVQYG</sequence>
<dbReference type="EMBL" id="JBFNXX010000005">
    <property type="protein sequence ID" value="MEW9919706.1"/>
    <property type="molecule type" value="Genomic_DNA"/>
</dbReference>
<reference evidence="2 3" key="1">
    <citation type="submission" date="2024-07" db="EMBL/GenBank/DDBJ databases">
        <title>Marimonas sp.nov., isolated from tidal-flat sediment.</title>
        <authorList>
            <person name="Jayan J.N."/>
            <person name="Lee S.S."/>
        </authorList>
    </citation>
    <scope>NUCLEOTIDE SEQUENCE [LARGE SCALE GENOMIC DNA]</scope>
    <source>
        <strain evidence="2 3">MJW-29</strain>
    </source>
</reference>
<name>A0ABV3RLD0_9RHOB</name>
<evidence type="ECO:0000313" key="3">
    <source>
        <dbReference type="Proteomes" id="UP001556098"/>
    </source>
</evidence>
<dbReference type="InterPro" id="IPR004360">
    <property type="entry name" value="Glyas_Fos-R_dOase_dom"/>
</dbReference>
<dbReference type="Pfam" id="PF00903">
    <property type="entry name" value="Glyoxalase"/>
    <property type="match status" value="1"/>
</dbReference>
<proteinExistence type="predicted"/>
<organism evidence="2 3">
    <name type="scientific">Sulfitobacter sediminis</name>
    <dbReference type="NCBI Taxonomy" id="3234186"/>
    <lineage>
        <taxon>Bacteria</taxon>
        <taxon>Pseudomonadati</taxon>
        <taxon>Pseudomonadota</taxon>
        <taxon>Alphaproteobacteria</taxon>
        <taxon>Rhodobacterales</taxon>
        <taxon>Roseobacteraceae</taxon>
        <taxon>Sulfitobacter</taxon>
    </lineage>
</organism>
<evidence type="ECO:0000259" key="1">
    <source>
        <dbReference type="PROSITE" id="PS51819"/>
    </source>
</evidence>
<dbReference type="SUPFAM" id="SSF54593">
    <property type="entry name" value="Glyoxalase/Bleomycin resistance protein/Dihydroxybiphenyl dioxygenase"/>
    <property type="match status" value="1"/>
</dbReference>
<dbReference type="InterPro" id="IPR037523">
    <property type="entry name" value="VOC_core"/>
</dbReference>
<gene>
    <name evidence="2" type="ORF">AB2B41_08830</name>
</gene>
<comment type="caution">
    <text evidence="2">The sequence shown here is derived from an EMBL/GenBank/DDBJ whole genome shotgun (WGS) entry which is preliminary data.</text>
</comment>
<accession>A0ABV3RLD0</accession>
<dbReference type="RefSeq" id="WP_367877410.1">
    <property type="nucleotide sequence ID" value="NZ_JBFNXX010000005.1"/>
</dbReference>
<feature type="domain" description="VOC" evidence="1">
    <location>
        <begin position="4"/>
        <end position="125"/>
    </location>
</feature>
<keyword evidence="3" id="KW-1185">Reference proteome</keyword>
<evidence type="ECO:0000313" key="2">
    <source>
        <dbReference type="EMBL" id="MEW9919706.1"/>
    </source>
</evidence>
<dbReference type="InterPro" id="IPR029068">
    <property type="entry name" value="Glyas_Bleomycin-R_OHBP_Dase"/>
</dbReference>
<dbReference type="Gene3D" id="3.10.180.10">
    <property type="entry name" value="2,3-Dihydroxybiphenyl 1,2-Dioxygenase, domain 1"/>
    <property type="match status" value="1"/>
</dbReference>
<dbReference type="PROSITE" id="PS51819">
    <property type="entry name" value="VOC"/>
    <property type="match status" value="1"/>
</dbReference>
<dbReference type="CDD" id="cd06587">
    <property type="entry name" value="VOC"/>
    <property type="match status" value="1"/>
</dbReference>
<dbReference type="Proteomes" id="UP001556098">
    <property type="component" value="Unassembled WGS sequence"/>
</dbReference>